<dbReference type="EMBL" id="NWSH01004446">
    <property type="protein sequence ID" value="PCG65097.1"/>
    <property type="molecule type" value="Genomic_DNA"/>
</dbReference>
<protein>
    <submittedName>
        <fullName evidence="2">Uncharacterized protein</fullName>
    </submittedName>
</protein>
<proteinExistence type="predicted"/>
<feature type="chain" id="PRO_5013014627" evidence="1">
    <location>
        <begin position="19"/>
        <end position="75"/>
    </location>
</feature>
<comment type="caution">
    <text evidence="2">The sequence shown here is derived from an EMBL/GenBank/DDBJ whole genome shotgun (WGS) entry which is preliminary data.</text>
</comment>
<feature type="signal peptide" evidence="1">
    <location>
        <begin position="1"/>
        <end position="18"/>
    </location>
</feature>
<evidence type="ECO:0000313" key="2">
    <source>
        <dbReference type="EMBL" id="PCG65097.1"/>
    </source>
</evidence>
<dbReference type="AlphaFoldDB" id="A0A2A4IYT0"/>
<accession>A0A2A4IYT0</accession>
<reference evidence="2" key="1">
    <citation type="submission" date="2017-09" db="EMBL/GenBank/DDBJ databases">
        <title>Contemporary evolution of a Lepidopteran species, Heliothis virescens, in response to modern agricultural practices.</title>
        <authorList>
            <person name="Fritz M.L."/>
            <person name="Deyonke A.M."/>
            <person name="Papanicolaou A."/>
            <person name="Micinski S."/>
            <person name="Westbrook J."/>
            <person name="Gould F."/>
        </authorList>
    </citation>
    <scope>NUCLEOTIDE SEQUENCE [LARGE SCALE GENOMIC DNA]</scope>
    <source>
        <strain evidence="2">HvINT-</strain>
        <tissue evidence="2">Whole body</tissue>
    </source>
</reference>
<evidence type="ECO:0000256" key="1">
    <source>
        <dbReference type="SAM" id="SignalP"/>
    </source>
</evidence>
<gene>
    <name evidence="2" type="ORF">B5V51_9704</name>
</gene>
<sequence>MKGFVLLLAIVLLAYTYAAPQGEPVNYGTITASQDSAASGVVSNSRFGDGAFSAGGGGKQCGLLQQIVSALWNVC</sequence>
<organism evidence="2">
    <name type="scientific">Heliothis virescens</name>
    <name type="common">Tobacco budworm moth</name>
    <dbReference type="NCBI Taxonomy" id="7102"/>
    <lineage>
        <taxon>Eukaryota</taxon>
        <taxon>Metazoa</taxon>
        <taxon>Ecdysozoa</taxon>
        <taxon>Arthropoda</taxon>
        <taxon>Hexapoda</taxon>
        <taxon>Insecta</taxon>
        <taxon>Pterygota</taxon>
        <taxon>Neoptera</taxon>
        <taxon>Endopterygota</taxon>
        <taxon>Lepidoptera</taxon>
        <taxon>Glossata</taxon>
        <taxon>Ditrysia</taxon>
        <taxon>Noctuoidea</taxon>
        <taxon>Noctuidae</taxon>
        <taxon>Heliothinae</taxon>
        <taxon>Heliothis</taxon>
    </lineage>
</organism>
<name>A0A2A4IYT0_HELVI</name>
<keyword evidence="1" id="KW-0732">Signal</keyword>